<dbReference type="OrthoDB" id="7797391at2"/>
<organism evidence="1 2">
    <name type="scientific">Thalassospira profundimaris</name>
    <dbReference type="NCBI Taxonomy" id="502049"/>
    <lineage>
        <taxon>Bacteria</taxon>
        <taxon>Pseudomonadati</taxon>
        <taxon>Pseudomonadota</taxon>
        <taxon>Alphaproteobacteria</taxon>
        <taxon>Rhodospirillales</taxon>
        <taxon>Thalassospiraceae</taxon>
        <taxon>Thalassospira</taxon>
    </lineage>
</organism>
<reference evidence="1 2" key="1">
    <citation type="submission" date="2014-07" db="EMBL/GenBank/DDBJ databases">
        <title>Draft genome sequence of Thalassospira profundimaris PR54-5.</title>
        <authorList>
            <person name="Lai Q."/>
            <person name="Shao Z."/>
        </authorList>
    </citation>
    <scope>NUCLEOTIDE SEQUENCE [LARGE SCALE GENOMIC DNA]</scope>
    <source>
        <strain evidence="1 2">PR54-5</strain>
    </source>
</reference>
<dbReference type="EMBL" id="JPWI01000008">
    <property type="protein sequence ID" value="RCK45070.1"/>
    <property type="molecule type" value="Genomic_DNA"/>
</dbReference>
<dbReference type="Proteomes" id="UP000252255">
    <property type="component" value="Unassembled WGS sequence"/>
</dbReference>
<gene>
    <name evidence="1" type="ORF">TH30_13775</name>
</gene>
<evidence type="ECO:0000313" key="1">
    <source>
        <dbReference type="EMBL" id="RCK45070.1"/>
    </source>
</evidence>
<accession>A0A367WWM7</accession>
<sequence length="79" mass="8438">MATIAAKAIFLFTEAGMLMLTQGGLDCTGQVDISPYLATFMAFVSGFMAEDAFARVQFAGKKLFRVADDQRAGWGAAYG</sequence>
<dbReference type="AlphaFoldDB" id="A0A367WWM7"/>
<comment type="caution">
    <text evidence="1">The sequence shown here is derived from an EMBL/GenBank/DDBJ whole genome shotgun (WGS) entry which is preliminary data.</text>
</comment>
<proteinExistence type="predicted"/>
<dbReference type="RefSeq" id="WP_114098589.1">
    <property type="nucleotide sequence ID" value="NZ_JPWI01000008.1"/>
</dbReference>
<name>A0A367WWM7_9PROT</name>
<evidence type="ECO:0000313" key="2">
    <source>
        <dbReference type="Proteomes" id="UP000252255"/>
    </source>
</evidence>
<protein>
    <submittedName>
        <fullName evidence="1">Uncharacterized protein</fullName>
    </submittedName>
</protein>